<organism evidence="2 3">
    <name type="scientific">Kutzneria chonburiensis</name>
    <dbReference type="NCBI Taxonomy" id="1483604"/>
    <lineage>
        <taxon>Bacteria</taxon>
        <taxon>Bacillati</taxon>
        <taxon>Actinomycetota</taxon>
        <taxon>Actinomycetes</taxon>
        <taxon>Pseudonocardiales</taxon>
        <taxon>Pseudonocardiaceae</taxon>
        <taxon>Kutzneria</taxon>
    </lineage>
</organism>
<dbReference type="Pfam" id="PF12697">
    <property type="entry name" value="Abhydrolase_6"/>
    <property type="match status" value="1"/>
</dbReference>
<dbReference type="EMBL" id="JBHLUD010000004">
    <property type="protein sequence ID" value="MFC0542359.1"/>
    <property type="molecule type" value="Genomic_DNA"/>
</dbReference>
<evidence type="ECO:0000313" key="3">
    <source>
        <dbReference type="Proteomes" id="UP001589810"/>
    </source>
</evidence>
<dbReference type="InterPro" id="IPR029058">
    <property type="entry name" value="AB_hydrolase_fold"/>
</dbReference>
<keyword evidence="3" id="KW-1185">Reference proteome</keyword>
<dbReference type="Gene3D" id="3.40.50.1820">
    <property type="entry name" value="alpha/beta hydrolase"/>
    <property type="match status" value="1"/>
</dbReference>
<evidence type="ECO:0000259" key="1">
    <source>
        <dbReference type="Pfam" id="PF12697"/>
    </source>
</evidence>
<dbReference type="InterPro" id="IPR000073">
    <property type="entry name" value="AB_hydrolase_1"/>
</dbReference>
<dbReference type="RefSeq" id="WP_273940782.1">
    <property type="nucleotide sequence ID" value="NZ_CP097263.1"/>
</dbReference>
<reference evidence="2 3" key="1">
    <citation type="submission" date="2024-09" db="EMBL/GenBank/DDBJ databases">
        <authorList>
            <person name="Sun Q."/>
            <person name="Mori K."/>
        </authorList>
    </citation>
    <scope>NUCLEOTIDE SEQUENCE [LARGE SCALE GENOMIC DNA]</scope>
    <source>
        <strain evidence="2 3">TBRC 1432</strain>
    </source>
</reference>
<accession>A0ABV6MQ01</accession>
<name>A0ABV6MQ01_9PSEU</name>
<keyword evidence="2" id="KW-0378">Hydrolase</keyword>
<proteinExistence type="predicted"/>
<dbReference type="Proteomes" id="UP001589810">
    <property type="component" value="Unassembled WGS sequence"/>
</dbReference>
<protein>
    <submittedName>
        <fullName evidence="2">Alpha/beta fold hydrolase</fullName>
    </submittedName>
</protein>
<dbReference type="GO" id="GO:0016787">
    <property type="term" value="F:hydrolase activity"/>
    <property type="evidence" value="ECO:0007669"/>
    <property type="project" value="UniProtKB-KW"/>
</dbReference>
<gene>
    <name evidence="2" type="ORF">ACFFH7_12755</name>
</gene>
<sequence length="207" mass="22210">MPADVVVVPGLAVSRYLEPTVRRIEATGAGCEMVRLPTSGPPVGIPEYAALVADLVRDREVILVGHSSGTQVAAMAARRAPVARLVLGSPTIDPAYRSVPRVVARWLIDGRREPSSLGRVQFPEWRKAGMRRIAVLLRSMLRYPLEDLLADVSCPLVTVRGGRDPLCTSEWVSGLGGVAVTLPGLPHAFPYLDPDAFANVALGNRCV</sequence>
<dbReference type="SUPFAM" id="SSF53474">
    <property type="entry name" value="alpha/beta-Hydrolases"/>
    <property type="match status" value="1"/>
</dbReference>
<evidence type="ECO:0000313" key="2">
    <source>
        <dbReference type="EMBL" id="MFC0542359.1"/>
    </source>
</evidence>
<comment type="caution">
    <text evidence="2">The sequence shown here is derived from an EMBL/GenBank/DDBJ whole genome shotgun (WGS) entry which is preliminary data.</text>
</comment>
<feature type="domain" description="AB hydrolase-1" evidence="1">
    <location>
        <begin position="5"/>
        <end position="199"/>
    </location>
</feature>